<sequence length="40" mass="4410">MQPPQKLCIGINPDCACTNHWIYAASSVSSFSAAHRPFLF</sequence>
<proteinExistence type="predicted"/>
<dbReference type="AlphaFoldDB" id="A0A0E9SJ69"/>
<protein>
    <submittedName>
        <fullName evidence="1">Uncharacterized protein</fullName>
    </submittedName>
</protein>
<accession>A0A0E9SJ69</accession>
<dbReference type="EMBL" id="GBXM01067310">
    <property type="protein sequence ID" value="JAH41267.1"/>
    <property type="molecule type" value="Transcribed_RNA"/>
</dbReference>
<reference evidence="1" key="2">
    <citation type="journal article" date="2015" name="Fish Shellfish Immunol.">
        <title>Early steps in the European eel (Anguilla anguilla)-Vibrio vulnificus interaction in the gills: Role of the RtxA13 toxin.</title>
        <authorList>
            <person name="Callol A."/>
            <person name="Pajuelo D."/>
            <person name="Ebbesson L."/>
            <person name="Teles M."/>
            <person name="MacKenzie S."/>
            <person name="Amaro C."/>
        </authorList>
    </citation>
    <scope>NUCLEOTIDE SEQUENCE</scope>
</reference>
<reference evidence="1" key="1">
    <citation type="submission" date="2014-11" db="EMBL/GenBank/DDBJ databases">
        <authorList>
            <person name="Amaro Gonzalez C."/>
        </authorList>
    </citation>
    <scope>NUCLEOTIDE SEQUENCE</scope>
</reference>
<name>A0A0E9SJ69_ANGAN</name>
<evidence type="ECO:0000313" key="1">
    <source>
        <dbReference type="EMBL" id="JAH41267.1"/>
    </source>
</evidence>
<organism evidence="1">
    <name type="scientific">Anguilla anguilla</name>
    <name type="common">European freshwater eel</name>
    <name type="synonym">Muraena anguilla</name>
    <dbReference type="NCBI Taxonomy" id="7936"/>
    <lineage>
        <taxon>Eukaryota</taxon>
        <taxon>Metazoa</taxon>
        <taxon>Chordata</taxon>
        <taxon>Craniata</taxon>
        <taxon>Vertebrata</taxon>
        <taxon>Euteleostomi</taxon>
        <taxon>Actinopterygii</taxon>
        <taxon>Neopterygii</taxon>
        <taxon>Teleostei</taxon>
        <taxon>Anguilliformes</taxon>
        <taxon>Anguillidae</taxon>
        <taxon>Anguilla</taxon>
    </lineage>
</organism>